<dbReference type="GO" id="GO:0005886">
    <property type="term" value="C:plasma membrane"/>
    <property type="evidence" value="ECO:0007669"/>
    <property type="project" value="UniProtKB-SubCell"/>
</dbReference>
<protein>
    <submittedName>
        <fullName evidence="7">Lysine transporter LysE</fullName>
    </submittedName>
</protein>
<dbReference type="EMBL" id="SMYO01000088">
    <property type="protein sequence ID" value="TDK52647.1"/>
    <property type="molecule type" value="Genomic_DNA"/>
</dbReference>
<dbReference type="GO" id="GO:0033228">
    <property type="term" value="P:cysteine export across plasma membrane"/>
    <property type="evidence" value="ECO:0007669"/>
    <property type="project" value="TreeGrafter"/>
</dbReference>
<evidence type="ECO:0000256" key="6">
    <source>
        <dbReference type="SAM" id="Phobius"/>
    </source>
</evidence>
<evidence type="ECO:0000313" key="8">
    <source>
        <dbReference type="Proteomes" id="UP000295132"/>
    </source>
</evidence>
<dbReference type="PANTHER" id="PTHR30086">
    <property type="entry name" value="ARGININE EXPORTER PROTEIN ARGO"/>
    <property type="match status" value="1"/>
</dbReference>
<comment type="subcellular location">
    <subcellularLocation>
        <location evidence="1">Cell membrane</location>
        <topology evidence="1">Multi-pass membrane protein</topology>
    </subcellularLocation>
</comment>
<evidence type="ECO:0000256" key="2">
    <source>
        <dbReference type="ARBA" id="ARBA00022475"/>
    </source>
</evidence>
<organism evidence="7 8">
    <name type="scientific">Bacillus salipaludis</name>
    <dbReference type="NCBI Taxonomy" id="2547811"/>
    <lineage>
        <taxon>Bacteria</taxon>
        <taxon>Bacillati</taxon>
        <taxon>Bacillota</taxon>
        <taxon>Bacilli</taxon>
        <taxon>Bacillales</taxon>
        <taxon>Bacillaceae</taxon>
        <taxon>Bacillus</taxon>
    </lineage>
</organism>
<keyword evidence="2" id="KW-1003">Cell membrane</keyword>
<feature type="transmembrane region" description="Helical" evidence="6">
    <location>
        <begin position="176"/>
        <end position="193"/>
    </location>
</feature>
<feature type="transmembrane region" description="Helical" evidence="6">
    <location>
        <begin position="140"/>
        <end position="164"/>
    </location>
</feature>
<accession>A0A4R5VGZ9</accession>
<keyword evidence="4 6" id="KW-1133">Transmembrane helix</keyword>
<keyword evidence="3 6" id="KW-0812">Transmembrane</keyword>
<dbReference type="GO" id="GO:0015171">
    <property type="term" value="F:amino acid transmembrane transporter activity"/>
    <property type="evidence" value="ECO:0007669"/>
    <property type="project" value="TreeGrafter"/>
</dbReference>
<dbReference type="Pfam" id="PF01810">
    <property type="entry name" value="LysE"/>
    <property type="match status" value="1"/>
</dbReference>
<evidence type="ECO:0000256" key="4">
    <source>
        <dbReference type="ARBA" id="ARBA00022989"/>
    </source>
</evidence>
<name>A0A4R5VGZ9_9BACI</name>
<dbReference type="AlphaFoldDB" id="A0A4R5VGZ9"/>
<proteinExistence type="predicted"/>
<feature type="transmembrane region" description="Helical" evidence="6">
    <location>
        <begin position="70"/>
        <end position="89"/>
    </location>
</feature>
<reference evidence="7 8" key="1">
    <citation type="submission" date="2019-03" db="EMBL/GenBank/DDBJ databases">
        <title>Bacillus niacini sp. nov. a Nicotinate-Metabolizing Mesophile Isolated from Soil.</title>
        <authorList>
            <person name="Zhang G."/>
        </authorList>
    </citation>
    <scope>NUCLEOTIDE SEQUENCE [LARGE SCALE GENOMIC DNA]</scope>
    <source>
        <strain evidence="7 8">WN066</strain>
    </source>
</reference>
<evidence type="ECO:0000313" key="7">
    <source>
        <dbReference type="EMBL" id="TDK52647.1"/>
    </source>
</evidence>
<feature type="transmembrane region" description="Helical" evidence="6">
    <location>
        <begin position="118"/>
        <end position="134"/>
    </location>
</feature>
<comment type="caution">
    <text evidence="7">The sequence shown here is derived from an EMBL/GenBank/DDBJ whole genome shotgun (WGS) entry which is preliminary data.</text>
</comment>
<dbReference type="PANTHER" id="PTHR30086:SF20">
    <property type="entry name" value="ARGININE EXPORTER PROTEIN ARGO-RELATED"/>
    <property type="match status" value="1"/>
</dbReference>
<dbReference type="RefSeq" id="WP_133340739.1">
    <property type="nucleotide sequence ID" value="NZ_SMYO01000088.1"/>
</dbReference>
<feature type="transmembrane region" description="Helical" evidence="6">
    <location>
        <begin position="39"/>
        <end position="58"/>
    </location>
</feature>
<dbReference type="Proteomes" id="UP000295132">
    <property type="component" value="Unassembled WGS sequence"/>
</dbReference>
<sequence>MPILSFLLYVFVTKFTPGPNNIMAMLSANKYGFNKTMKFCLGVGTGFFVIMLLCSYFNLLLTNTIPKIEFYMTIFGSIYMLYLAVKIMFSKGNNKESDQNNNNGFFTGMILQFINPKVILYGITAISTFVIPFNNSNLSLILYSLFLAFVGFVGTVCWSSFGSLFQKFLTKYKSQFNVVMALLLLYSAVSIFLEK</sequence>
<gene>
    <name evidence="7" type="ORF">E2K98_30445</name>
</gene>
<dbReference type="InterPro" id="IPR001123">
    <property type="entry name" value="LeuE-type"/>
</dbReference>
<keyword evidence="5 6" id="KW-0472">Membrane</keyword>
<evidence type="ECO:0000256" key="1">
    <source>
        <dbReference type="ARBA" id="ARBA00004651"/>
    </source>
</evidence>
<evidence type="ECO:0000256" key="5">
    <source>
        <dbReference type="ARBA" id="ARBA00023136"/>
    </source>
</evidence>
<evidence type="ECO:0000256" key="3">
    <source>
        <dbReference type="ARBA" id="ARBA00022692"/>
    </source>
</evidence>